<organism evidence="2 3">
    <name type="scientific">Brevundimonas albigilva</name>
    <dbReference type="NCBI Taxonomy" id="1312364"/>
    <lineage>
        <taxon>Bacteria</taxon>
        <taxon>Pseudomonadati</taxon>
        <taxon>Pseudomonadota</taxon>
        <taxon>Alphaproteobacteria</taxon>
        <taxon>Caulobacterales</taxon>
        <taxon>Caulobacteraceae</taxon>
        <taxon>Brevundimonas</taxon>
    </lineage>
</organism>
<gene>
    <name evidence="2" type="ORF">M8231_02760</name>
</gene>
<evidence type="ECO:0000313" key="3">
    <source>
        <dbReference type="Proteomes" id="UP001055429"/>
    </source>
</evidence>
<evidence type="ECO:0000256" key="1">
    <source>
        <dbReference type="SAM" id="MobiDB-lite"/>
    </source>
</evidence>
<keyword evidence="3" id="KW-1185">Reference proteome</keyword>
<feature type="region of interest" description="Disordered" evidence="1">
    <location>
        <begin position="41"/>
        <end position="65"/>
    </location>
</feature>
<evidence type="ECO:0000313" key="2">
    <source>
        <dbReference type="EMBL" id="URI15930.1"/>
    </source>
</evidence>
<dbReference type="EMBL" id="CP097649">
    <property type="protein sequence ID" value="URI15930.1"/>
    <property type="molecule type" value="Genomic_DNA"/>
</dbReference>
<dbReference type="Proteomes" id="UP001055429">
    <property type="component" value="Chromosome"/>
</dbReference>
<sequence length="65" mass="7039">MSARPSISKMIRTVQKLGLKVTEIAVAPDGSIRLLTSNDNEGADAAGTAWNQYRARKAQRTTQGH</sequence>
<proteinExistence type="predicted"/>
<name>A0ABY4SP85_9CAUL</name>
<reference evidence="2" key="1">
    <citation type="submission" date="2022-05" db="EMBL/GenBank/DDBJ databases">
        <title>Brevundimonas albigilva TT17 genome sequence.</title>
        <authorList>
            <person name="Lee K."/>
            <person name="Son H."/>
        </authorList>
    </citation>
    <scope>NUCLEOTIDE SEQUENCE</scope>
    <source>
        <strain evidence="2">TT17</strain>
    </source>
</reference>
<dbReference type="RefSeq" id="WP_250202201.1">
    <property type="nucleotide sequence ID" value="NZ_CP097649.1"/>
</dbReference>
<accession>A0ABY4SP85</accession>
<protein>
    <submittedName>
        <fullName evidence="2">Uncharacterized protein</fullName>
    </submittedName>
</protein>